<keyword evidence="4" id="KW-1185">Reference proteome</keyword>
<keyword evidence="2" id="KW-1133">Transmembrane helix</keyword>
<evidence type="ECO:0000256" key="1">
    <source>
        <dbReference type="SAM" id="MobiDB-lite"/>
    </source>
</evidence>
<feature type="compositionally biased region" description="Basic and acidic residues" evidence="1">
    <location>
        <begin position="176"/>
        <end position="222"/>
    </location>
</feature>
<reference evidence="3" key="1">
    <citation type="submission" date="2024-04" db="EMBL/GenBank/DDBJ databases">
        <authorList>
            <consortium name="Molecular Ecology Group"/>
        </authorList>
    </citation>
    <scope>NUCLEOTIDE SEQUENCE</scope>
</reference>
<dbReference type="AlphaFoldDB" id="A0AAV2NHX2"/>
<feature type="region of interest" description="Disordered" evidence="1">
    <location>
        <begin position="159"/>
        <end position="237"/>
    </location>
</feature>
<protein>
    <submittedName>
        <fullName evidence="3">Uncharacterized protein</fullName>
    </submittedName>
</protein>
<evidence type="ECO:0000313" key="3">
    <source>
        <dbReference type="EMBL" id="CAL1679806.1"/>
    </source>
</evidence>
<keyword evidence="2" id="KW-0472">Membrane</keyword>
<dbReference type="Proteomes" id="UP001497644">
    <property type="component" value="Chromosome 2"/>
</dbReference>
<dbReference type="EMBL" id="OZ034825">
    <property type="protein sequence ID" value="CAL1679806.1"/>
    <property type="molecule type" value="Genomic_DNA"/>
</dbReference>
<evidence type="ECO:0000256" key="2">
    <source>
        <dbReference type="SAM" id="Phobius"/>
    </source>
</evidence>
<name>A0AAV2NHX2_9HYME</name>
<organism evidence="3 4">
    <name type="scientific">Lasius platythorax</name>
    <dbReference type="NCBI Taxonomy" id="488582"/>
    <lineage>
        <taxon>Eukaryota</taxon>
        <taxon>Metazoa</taxon>
        <taxon>Ecdysozoa</taxon>
        <taxon>Arthropoda</taxon>
        <taxon>Hexapoda</taxon>
        <taxon>Insecta</taxon>
        <taxon>Pterygota</taxon>
        <taxon>Neoptera</taxon>
        <taxon>Endopterygota</taxon>
        <taxon>Hymenoptera</taxon>
        <taxon>Apocrita</taxon>
        <taxon>Aculeata</taxon>
        <taxon>Formicoidea</taxon>
        <taxon>Formicidae</taxon>
        <taxon>Formicinae</taxon>
        <taxon>Lasius</taxon>
        <taxon>Lasius</taxon>
    </lineage>
</organism>
<gene>
    <name evidence="3" type="ORF">LPLAT_LOCUS5929</name>
</gene>
<keyword evidence="2" id="KW-0812">Transmembrane</keyword>
<evidence type="ECO:0000313" key="4">
    <source>
        <dbReference type="Proteomes" id="UP001497644"/>
    </source>
</evidence>
<proteinExistence type="predicted"/>
<sequence length="366" mass="40953">MSLTLRTNRWASRVIIILHLVIWNAVGIVLLQKGVSILHRRMLENSHIIETNSSIGSSIESTISSIKRAENEYAIISAQQQLIDQNEKIIIRVDSESSPRNDRNYSKLNAIRKALRNDEFEIASEEQTRSALILSNPFGNSTTDRKKLLVGNNLTEVNRRIDHPESKNASSKISRIARDREHILGDRNSKSIRAEENVTRLESISESKKEGEDRDAKRKDLNSVEDASTRSTARESKLFAREKTGDRVENDVHLRRSSNRIKFSHNGGAVTAVAMVAIGAIMLLVGPIVIILRILDERRQARKLHALSAAAREDLPPTYEQAVFSSEAPRYSTLALNDDDISLPSSSPPPSPTFVFSNLVIKPHST</sequence>
<feature type="transmembrane region" description="Helical" evidence="2">
    <location>
        <begin position="269"/>
        <end position="295"/>
    </location>
</feature>
<accession>A0AAV2NHX2</accession>
<feature type="transmembrane region" description="Helical" evidence="2">
    <location>
        <begin position="12"/>
        <end position="31"/>
    </location>
</feature>